<dbReference type="GO" id="GO:0070475">
    <property type="term" value="P:rRNA base methylation"/>
    <property type="evidence" value="ECO:0007669"/>
    <property type="project" value="InterPro"/>
</dbReference>
<dbReference type="AlphaFoldDB" id="A0A9Q0KJ07"/>
<evidence type="ECO:0000256" key="7">
    <source>
        <dbReference type="ARBA" id="ARBA00022679"/>
    </source>
</evidence>
<protein>
    <recommendedName>
        <fullName evidence="13">Radical SAM core domain-containing protein</fullName>
    </recommendedName>
</protein>
<evidence type="ECO:0000256" key="2">
    <source>
        <dbReference type="ARBA" id="ARBA00004496"/>
    </source>
</evidence>
<dbReference type="InterPro" id="IPR013785">
    <property type="entry name" value="Aldolase_TIM"/>
</dbReference>
<dbReference type="SFLD" id="SFLDG01062">
    <property type="entry name" value="methyltransferase_(Class_A)"/>
    <property type="match status" value="1"/>
</dbReference>
<dbReference type="PROSITE" id="PS51918">
    <property type="entry name" value="RADICAL_SAM"/>
    <property type="match status" value="1"/>
</dbReference>
<keyword evidence="7" id="KW-0808">Transferase</keyword>
<dbReference type="SFLD" id="SFLDF00275">
    <property type="entry name" value="adenosine_C2_methyltransferase"/>
    <property type="match status" value="1"/>
</dbReference>
<evidence type="ECO:0000256" key="9">
    <source>
        <dbReference type="ARBA" id="ARBA00022723"/>
    </source>
</evidence>
<dbReference type="PANTHER" id="PTHR30544:SF5">
    <property type="entry name" value="RADICAL SAM CORE DOMAIN-CONTAINING PROTEIN"/>
    <property type="match status" value="1"/>
</dbReference>
<keyword evidence="6" id="KW-0489">Methyltransferase</keyword>
<evidence type="ECO:0000256" key="6">
    <source>
        <dbReference type="ARBA" id="ARBA00022603"/>
    </source>
</evidence>
<dbReference type="Pfam" id="PF04055">
    <property type="entry name" value="Radical_SAM"/>
    <property type="match status" value="1"/>
</dbReference>
<dbReference type="GO" id="GO:0005737">
    <property type="term" value="C:cytoplasm"/>
    <property type="evidence" value="ECO:0007669"/>
    <property type="project" value="UniProtKB-SubCell"/>
</dbReference>
<evidence type="ECO:0000256" key="10">
    <source>
        <dbReference type="ARBA" id="ARBA00023004"/>
    </source>
</evidence>
<dbReference type="GO" id="GO:0030488">
    <property type="term" value="P:tRNA methylation"/>
    <property type="evidence" value="ECO:0007669"/>
    <property type="project" value="InterPro"/>
</dbReference>
<dbReference type="NCBIfam" id="TIGR00048">
    <property type="entry name" value="rRNA_mod_RlmN"/>
    <property type="match status" value="1"/>
</dbReference>
<evidence type="ECO:0000313" key="15">
    <source>
        <dbReference type="Proteomes" id="UP001141806"/>
    </source>
</evidence>
<dbReference type="CDD" id="cd01335">
    <property type="entry name" value="Radical_SAM"/>
    <property type="match status" value="1"/>
</dbReference>
<evidence type="ECO:0000256" key="4">
    <source>
        <dbReference type="ARBA" id="ARBA00022490"/>
    </source>
</evidence>
<evidence type="ECO:0000256" key="12">
    <source>
        <dbReference type="SAM" id="MobiDB-lite"/>
    </source>
</evidence>
<evidence type="ECO:0000256" key="8">
    <source>
        <dbReference type="ARBA" id="ARBA00022691"/>
    </source>
</evidence>
<feature type="region of interest" description="Disordered" evidence="12">
    <location>
        <begin position="398"/>
        <end position="418"/>
    </location>
</feature>
<gene>
    <name evidence="14" type="ORF">NE237_004208</name>
</gene>
<dbReference type="PANTHER" id="PTHR30544">
    <property type="entry name" value="23S RRNA METHYLTRANSFERASE"/>
    <property type="match status" value="1"/>
</dbReference>
<name>A0A9Q0KJ07_9MAGN</name>
<dbReference type="PIRSF" id="PIRSF006004">
    <property type="entry name" value="CHP00048"/>
    <property type="match status" value="1"/>
</dbReference>
<dbReference type="InterPro" id="IPR040072">
    <property type="entry name" value="Methyltransferase_A"/>
</dbReference>
<keyword evidence="5" id="KW-0698">rRNA processing</keyword>
<evidence type="ECO:0000256" key="1">
    <source>
        <dbReference type="ARBA" id="ARBA00001966"/>
    </source>
</evidence>
<dbReference type="FunFam" id="1.10.150.530:FF:000009">
    <property type="entry name" value="Putative dual-specificity RNA methyltransferase RlmN"/>
    <property type="match status" value="1"/>
</dbReference>
<proteinExistence type="inferred from homology"/>
<dbReference type="Gene3D" id="1.10.150.530">
    <property type="match status" value="1"/>
</dbReference>
<organism evidence="14 15">
    <name type="scientific">Protea cynaroides</name>
    <dbReference type="NCBI Taxonomy" id="273540"/>
    <lineage>
        <taxon>Eukaryota</taxon>
        <taxon>Viridiplantae</taxon>
        <taxon>Streptophyta</taxon>
        <taxon>Embryophyta</taxon>
        <taxon>Tracheophyta</taxon>
        <taxon>Spermatophyta</taxon>
        <taxon>Magnoliopsida</taxon>
        <taxon>Proteales</taxon>
        <taxon>Proteaceae</taxon>
        <taxon>Protea</taxon>
    </lineage>
</organism>
<keyword evidence="3" id="KW-0004">4Fe-4S</keyword>
<keyword evidence="15" id="KW-1185">Reference proteome</keyword>
<comment type="caution">
    <text evidence="14">The sequence shown here is derived from an EMBL/GenBank/DDBJ whole genome shotgun (WGS) entry which is preliminary data.</text>
</comment>
<evidence type="ECO:0000256" key="5">
    <source>
        <dbReference type="ARBA" id="ARBA00022552"/>
    </source>
</evidence>
<keyword evidence="10" id="KW-0408">Iron</keyword>
<keyword evidence="9" id="KW-0479">Metal-binding</keyword>
<dbReference type="InterPro" id="IPR027492">
    <property type="entry name" value="RNA_MTrfase_RlmN"/>
</dbReference>
<dbReference type="InterPro" id="IPR058240">
    <property type="entry name" value="rSAM_sf"/>
</dbReference>
<dbReference type="EMBL" id="JAMYWD010000005">
    <property type="protein sequence ID" value="KAJ4971109.1"/>
    <property type="molecule type" value="Genomic_DNA"/>
</dbReference>
<evidence type="ECO:0000256" key="3">
    <source>
        <dbReference type="ARBA" id="ARBA00022485"/>
    </source>
</evidence>
<dbReference type="InterPro" id="IPR004383">
    <property type="entry name" value="rRNA_lsu_MTrfase_RlmN/Cfr"/>
</dbReference>
<accession>A0A9Q0KJ07</accession>
<evidence type="ECO:0000256" key="11">
    <source>
        <dbReference type="ARBA" id="ARBA00023014"/>
    </source>
</evidence>
<evidence type="ECO:0000313" key="14">
    <source>
        <dbReference type="EMBL" id="KAJ4971109.1"/>
    </source>
</evidence>
<feature type="domain" description="Radical SAM core" evidence="13">
    <location>
        <begin position="152"/>
        <end position="382"/>
    </location>
</feature>
<evidence type="ECO:0000259" key="13">
    <source>
        <dbReference type="PROSITE" id="PS51918"/>
    </source>
</evidence>
<dbReference type="SFLD" id="SFLDS00029">
    <property type="entry name" value="Radical_SAM"/>
    <property type="match status" value="1"/>
</dbReference>
<dbReference type="GO" id="GO:0046872">
    <property type="term" value="F:metal ion binding"/>
    <property type="evidence" value="ECO:0007669"/>
    <property type="project" value="UniProtKB-KW"/>
</dbReference>
<reference evidence="14" key="1">
    <citation type="journal article" date="2023" name="Plant J.">
        <title>The genome of the king protea, Protea cynaroides.</title>
        <authorList>
            <person name="Chang J."/>
            <person name="Duong T.A."/>
            <person name="Schoeman C."/>
            <person name="Ma X."/>
            <person name="Roodt D."/>
            <person name="Barker N."/>
            <person name="Li Z."/>
            <person name="Van de Peer Y."/>
            <person name="Mizrachi E."/>
        </authorList>
    </citation>
    <scope>NUCLEOTIDE SEQUENCE</scope>
    <source>
        <tissue evidence="14">Young leaves</tissue>
    </source>
</reference>
<dbReference type="Proteomes" id="UP001141806">
    <property type="component" value="Unassembled WGS sequence"/>
</dbReference>
<sequence>MALLQHVCSIPLVRAVRSRSLSNISISIPSSRAPIVSIPSPSSARVPPVGSRVLLGMSEKELQQLAVDFGQQCYRGKQLHHLLYKTKAKEIEDFSHLPKAFRYDLKEAGWIVGRSPVYRVVTAADGTVKILIKLEDNRLIETVGIPVEDDKGSQRLTACVSSQVGCPLRCSFCATGQGGYSRNLKRHEIIEQVLIIEELFKYRVTNVVFMGMGEPMLNLKAVLEAHRCLNKDVQIGQRMITISTVGVPNTIKKLASHKLQSTLAVSLHAPNQKLRETIVPSAKSYPLNAIMKDCKDYFLETGRRVSFEYALLAGVNDGKEHAVELAELLHGWGLGHHVNLIPFNPIKDSEYRRPYKKAVLAFAAALESRKVTASIRQTRGLDASAACGQLRNEFQKSPLSALDESESESKSQSIVSVG</sequence>
<dbReference type="InterPro" id="IPR007197">
    <property type="entry name" value="rSAM"/>
</dbReference>
<dbReference type="OrthoDB" id="496065at2759"/>
<comment type="cofactor">
    <cofactor evidence="1">
        <name>[4Fe-4S] cluster</name>
        <dbReference type="ChEBI" id="CHEBI:49883"/>
    </cofactor>
</comment>
<dbReference type="HAMAP" id="MF_01849">
    <property type="entry name" value="RNA_methyltr_RlmN"/>
    <property type="match status" value="1"/>
</dbReference>
<comment type="subcellular location">
    <subcellularLocation>
        <location evidence="2">Cytoplasm</location>
    </subcellularLocation>
</comment>
<keyword evidence="11" id="KW-0411">Iron-sulfur</keyword>
<dbReference type="GO" id="GO:0051539">
    <property type="term" value="F:4 iron, 4 sulfur cluster binding"/>
    <property type="evidence" value="ECO:0007669"/>
    <property type="project" value="UniProtKB-KW"/>
</dbReference>
<dbReference type="Gene3D" id="3.20.20.70">
    <property type="entry name" value="Aldolase class I"/>
    <property type="match status" value="1"/>
</dbReference>
<dbReference type="GO" id="GO:0008173">
    <property type="term" value="F:RNA methyltransferase activity"/>
    <property type="evidence" value="ECO:0007669"/>
    <property type="project" value="InterPro"/>
</dbReference>
<dbReference type="FunFam" id="3.20.20.70:FF:000014">
    <property type="entry name" value="Probable dual-specificity RNA methyltransferase RlmN"/>
    <property type="match status" value="1"/>
</dbReference>
<keyword evidence="8" id="KW-0949">S-adenosyl-L-methionine</keyword>
<keyword evidence="4" id="KW-0963">Cytoplasm</keyword>
<dbReference type="SUPFAM" id="SSF102114">
    <property type="entry name" value="Radical SAM enzymes"/>
    <property type="match status" value="1"/>
</dbReference>